<dbReference type="SUPFAM" id="SSF52161">
    <property type="entry name" value="Ribosomal protein L13"/>
    <property type="match status" value="1"/>
</dbReference>
<dbReference type="CDD" id="cd00392">
    <property type="entry name" value="Ribosomal_L13"/>
    <property type="match status" value="1"/>
</dbReference>
<dbReference type="PANTHER" id="PTHR11545">
    <property type="entry name" value="RIBOSOMAL PROTEIN L13"/>
    <property type="match status" value="1"/>
</dbReference>
<dbReference type="Proteomes" id="UP000230557">
    <property type="component" value="Unassembled WGS sequence"/>
</dbReference>
<keyword evidence="2 4" id="KW-0689">Ribosomal protein</keyword>
<dbReference type="GO" id="GO:0022625">
    <property type="term" value="C:cytosolic large ribosomal subunit"/>
    <property type="evidence" value="ECO:0007669"/>
    <property type="project" value="TreeGrafter"/>
</dbReference>
<dbReference type="PIRSF" id="PIRSF002181">
    <property type="entry name" value="Ribosomal_L13"/>
    <property type="match status" value="1"/>
</dbReference>
<proteinExistence type="inferred from homology"/>
<dbReference type="GO" id="GO:0003735">
    <property type="term" value="F:structural constituent of ribosome"/>
    <property type="evidence" value="ECO:0007669"/>
    <property type="project" value="InterPro"/>
</dbReference>
<dbReference type="InterPro" id="IPR005822">
    <property type="entry name" value="Ribosomal_uL13"/>
</dbReference>
<dbReference type="Gene3D" id="3.90.1180.10">
    <property type="entry name" value="Ribosomal protein L13"/>
    <property type="match status" value="1"/>
</dbReference>
<dbReference type="InterPro" id="IPR005823">
    <property type="entry name" value="Ribosomal_uL13_bac-type"/>
</dbReference>
<dbReference type="PANTHER" id="PTHR11545:SF2">
    <property type="entry name" value="LARGE RIBOSOMAL SUBUNIT PROTEIN UL13M"/>
    <property type="match status" value="1"/>
</dbReference>
<organism evidence="5 6">
    <name type="scientific">Candidatus Doudnabacteria bacterium CG10_big_fil_rev_8_21_14_0_10_41_10</name>
    <dbReference type="NCBI Taxonomy" id="1974551"/>
    <lineage>
        <taxon>Bacteria</taxon>
        <taxon>Candidatus Doudnaibacteriota</taxon>
    </lineage>
</organism>
<dbReference type="PROSITE" id="PS50096">
    <property type="entry name" value="IQ"/>
    <property type="match status" value="1"/>
</dbReference>
<dbReference type="GO" id="GO:0003729">
    <property type="term" value="F:mRNA binding"/>
    <property type="evidence" value="ECO:0007669"/>
    <property type="project" value="TreeGrafter"/>
</dbReference>
<dbReference type="GO" id="GO:0017148">
    <property type="term" value="P:negative regulation of translation"/>
    <property type="evidence" value="ECO:0007669"/>
    <property type="project" value="TreeGrafter"/>
</dbReference>
<gene>
    <name evidence="4" type="primary">rplM</name>
    <name evidence="5" type="ORF">COT91_03740</name>
</gene>
<comment type="function">
    <text evidence="4">This protein is one of the early assembly proteins of the 50S ribosomal subunit, although it is not seen to bind rRNA by itself. It is important during the early stages of 50S assembly.</text>
</comment>
<evidence type="ECO:0000256" key="2">
    <source>
        <dbReference type="ARBA" id="ARBA00022980"/>
    </source>
</evidence>
<dbReference type="InterPro" id="IPR036899">
    <property type="entry name" value="Ribosomal_uL13_sf"/>
</dbReference>
<keyword evidence="3 4" id="KW-0687">Ribonucleoprotein</keyword>
<reference evidence="6" key="1">
    <citation type="submission" date="2017-09" db="EMBL/GenBank/DDBJ databases">
        <title>Depth-based differentiation of microbial function through sediment-hosted aquifers and enrichment of novel symbionts in the deep terrestrial subsurface.</title>
        <authorList>
            <person name="Probst A.J."/>
            <person name="Ladd B."/>
            <person name="Jarett J.K."/>
            <person name="Geller-Mcgrath D.E."/>
            <person name="Sieber C.M.K."/>
            <person name="Emerson J.B."/>
            <person name="Anantharaman K."/>
            <person name="Thomas B.C."/>
            <person name="Malmstrom R."/>
            <person name="Stieglmeier M."/>
            <person name="Klingl A."/>
            <person name="Woyke T."/>
            <person name="Ryan C.M."/>
            <person name="Banfield J.F."/>
        </authorList>
    </citation>
    <scope>NUCLEOTIDE SEQUENCE [LARGE SCALE GENOMIC DNA]</scope>
</reference>
<comment type="subunit">
    <text evidence="4">Part of the 50S ribosomal subunit.</text>
</comment>
<comment type="similarity">
    <text evidence="1 4">Belongs to the universal ribosomal protein uL13 family.</text>
</comment>
<dbReference type="Pfam" id="PF00572">
    <property type="entry name" value="Ribosomal_L13"/>
    <property type="match status" value="1"/>
</dbReference>
<dbReference type="NCBIfam" id="TIGR01066">
    <property type="entry name" value="rplM_bact"/>
    <property type="match status" value="1"/>
</dbReference>
<comment type="caution">
    <text evidence="5">The sequence shown here is derived from an EMBL/GenBank/DDBJ whole genome shotgun (WGS) entry which is preliminary data.</text>
</comment>
<dbReference type="EMBL" id="PFAJ01000049">
    <property type="protein sequence ID" value="PIR97008.1"/>
    <property type="molecule type" value="Genomic_DNA"/>
</dbReference>
<evidence type="ECO:0000256" key="3">
    <source>
        <dbReference type="ARBA" id="ARBA00023274"/>
    </source>
</evidence>
<dbReference type="GO" id="GO:0006412">
    <property type="term" value="P:translation"/>
    <property type="evidence" value="ECO:0007669"/>
    <property type="project" value="UniProtKB-UniRule"/>
</dbReference>
<name>A0A2H0VD19_9BACT</name>
<protein>
    <recommendedName>
        <fullName evidence="4">Large ribosomal subunit protein uL13</fullName>
    </recommendedName>
</protein>
<dbReference type="HAMAP" id="MF_01366">
    <property type="entry name" value="Ribosomal_uL13"/>
    <property type="match status" value="1"/>
</dbReference>
<accession>A0A2H0VD19</accession>
<dbReference type="AlphaFoldDB" id="A0A2H0VD19"/>
<evidence type="ECO:0000313" key="5">
    <source>
        <dbReference type="EMBL" id="PIR97008.1"/>
    </source>
</evidence>
<sequence length="141" mass="16148">MKTTIKQPKDVKRNWHEFDASKFTLGRLSTKIAKILMGKDKLDYTPHVDMGDYVVVVNAEEVKFTGRKIDQKKYTRYSGYPGGITTTSLKTMLVKKPTFVIQEAVRGMLAKTKLQKAQMRRLKVVIGSKHDFKINNIKAEI</sequence>
<evidence type="ECO:0000256" key="1">
    <source>
        <dbReference type="ARBA" id="ARBA00006227"/>
    </source>
</evidence>
<evidence type="ECO:0000313" key="6">
    <source>
        <dbReference type="Proteomes" id="UP000230557"/>
    </source>
</evidence>
<evidence type="ECO:0000256" key="4">
    <source>
        <dbReference type="HAMAP-Rule" id="MF_01366"/>
    </source>
</evidence>